<feature type="region of interest" description="Disordered" evidence="1">
    <location>
        <begin position="269"/>
        <end position="288"/>
    </location>
</feature>
<evidence type="ECO:0000256" key="1">
    <source>
        <dbReference type="SAM" id="MobiDB-lite"/>
    </source>
</evidence>
<proteinExistence type="predicted"/>
<evidence type="ECO:0000313" key="3">
    <source>
        <dbReference type="EMBL" id="NKZ00811.1"/>
    </source>
</evidence>
<feature type="compositionally biased region" description="Basic and acidic residues" evidence="1">
    <location>
        <begin position="80"/>
        <end position="90"/>
    </location>
</feature>
<organism evidence="3 4">
    <name type="scientific">Nocardiopsis alborubida</name>
    <dbReference type="NCBI Taxonomy" id="146802"/>
    <lineage>
        <taxon>Bacteria</taxon>
        <taxon>Bacillati</taxon>
        <taxon>Actinomycetota</taxon>
        <taxon>Actinomycetes</taxon>
        <taxon>Streptosporangiales</taxon>
        <taxon>Nocardiopsidaceae</taxon>
        <taxon>Nocardiopsis</taxon>
    </lineage>
</organism>
<comment type="caution">
    <text evidence="3">The sequence shown here is derived from an EMBL/GenBank/DDBJ whole genome shotgun (WGS) entry which is preliminary data.</text>
</comment>
<dbReference type="EMBL" id="JAAXPG010000027">
    <property type="protein sequence ID" value="NKZ00811.1"/>
    <property type="molecule type" value="Genomic_DNA"/>
</dbReference>
<keyword evidence="4" id="KW-1185">Reference proteome</keyword>
<sequence length="288" mass="30520">MQRRFVFSPLFLTLGTLGLAVLLGTAFSSLVLSGPEFANLASGFFGLVLAALGTYGTFFQKAELPSPPEKAPENDSGTPEDTRSDSHVNDRTNIAVSTNNNSHNTTNSHNNNGKNSGGVILGAVAMVAIVAIIVALALVFFGVVPVAVEGEATADTGEAVAANTEQSACDAPVPLGPDPLELRSATVVYTEGLGVKARCGPHVTYPASDQQNLFDHVHVNIVCQVRNGYPVKDPRNEEFPAGYPRESTVWNLLHDGRWVSDLYVDTPKVEGSDPPEGYESCDGLVRPV</sequence>
<keyword evidence="2" id="KW-0472">Membrane</keyword>
<name>A0A7X6RSA2_9ACTN</name>
<accession>A0A7X6RSA2</accession>
<dbReference type="Proteomes" id="UP000553209">
    <property type="component" value="Unassembled WGS sequence"/>
</dbReference>
<keyword evidence="2" id="KW-1133">Transmembrane helix</keyword>
<dbReference type="AlphaFoldDB" id="A0A7X6RSA2"/>
<reference evidence="3 4" key="1">
    <citation type="submission" date="2020-04" db="EMBL/GenBank/DDBJ databases">
        <title>MicrobeNet Type strains.</title>
        <authorList>
            <person name="Nicholson A.C."/>
        </authorList>
    </citation>
    <scope>NUCLEOTIDE SEQUENCE [LARGE SCALE GENOMIC DNA]</scope>
    <source>
        <strain evidence="3 4">ATCC 23612</strain>
    </source>
</reference>
<gene>
    <name evidence="3" type="ORF">HGB44_24530</name>
</gene>
<evidence type="ECO:0000256" key="2">
    <source>
        <dbReference type="SAM" id="Phobius"/>
    </source>
</evidence>
<feature type="transmembrane region" description="Helical" evidence="2">
    <location>
        <begin position="119"/>
        <end position="144"/>
    </location>
</feature>
<protein>
    <submittedName>
        <fullName evidence="3">Uncharacterized protein</fullName>
    </submittedName>
</protein>
<feature type="transmembrane region" description="Helical" evidence="2">
    <location>
        <begin position="38"/>
        <end position="58"/>
    </location>
</feature>
<evidence type="ECO:0000313" key="4">
    <source>
        <dbReference type="Proteomes" id="UP000553209"/>
    </source>
</evidence>
<keyword evidence="2" id="KW-0812">Transmembrane</keyword>
<feature type="region of interest" description="Disordered" evidence="1">
    <location>
        <begin position="63"/>
        <end position="90"/>
    </location>
</feature>